<dbReference type="EMBL" id="JAAAUQ010000709">
    <property type="protein sequence ID" value="KAF9148107.1"/>
    <property type="molecule type" value="Genomic_DNA"/>
</dbReference>
<dbReference type="Proteomes" id="UP000748756">
    <property type="component" value="Unassembled WGS sequence"/>
</dbReference>
<evidence type="ECO:0000256" key="1">
    <source>
        <dbReference type="SAM" id="MobiDB-lite"/>
    </source>
</evidence>
<organism evidence="2 3">
    <name type="scientific">Linnemannia schmuckeri</name>
    <dbReference type="NCBI Taxonomy" id="64567"/>
    <lineage>
        <taxon>Eukaryota</taxon>
        <taxon>Fungi</taxon>
        <taxon>Fungi incertae sedis</taxon>
        <taxon>Mucoromycota</taxon>
        <taxon>Mortierellomycotina</taxon>
        <taxon>Mortierellomycetes</taxon>
        <taxon>Mortierellales</taxon>
        <taxon>Mortierellaceae</taxon>
        <taxon>Linnemannia</taxon>
    </lineage>
</organism>
<gene>
    <name evidence="2" type="ORF">BG015_010183</name>
</gene>
<accession>A0A9P5RX66</accession>
<feature type="region of interest" description="Disordered" evidence="1">
    <location>
        <begin position="1"/>
        <end position="114"/>
    </location>
</feature>
<sequence>MASAGANPSSNKPSGFMSGYMSDLSHSQDLNSFLQKNQPTYDPNSNNTTTTSAATTAAAANVDTKTNDTHTASSPPPPPPPAPSTEPLPSSETTKEGRRPYETKTPVGSHPLPTAHSVYQKKAIHNAALDNCADLNMELTDCLMGRSGSWWDRASMCMKAKEQFALCCRLNKEALQEKGYAKEGNTAAQDLAILDYADEVTQKAMKEGITKTTQEKK</sequence>
<reference evidence="2" key="1">
    <citation type="journal article" date="2020" name="Fungal Divers.">
        <title>Resolving the Mortierellaceae phylogeny through synthesis of multi-gene phylogenetics and phylogenomics.</title>
        <authorList>
            <person name="Vandepol N."/>
            <person name="Liber J."/>
            <person name="Desiro A."/>
            <person name="Na H."/>
            <person name="Kennedy M."/>
            <person name="Barry K."/>
            <person name="Grigoriev I.V."/>
            <person name="Miller A.N."/>
            <person name="O'Donnell K."/>
            <person name="Stajich J.E."/>
            <person name="Bonito G."/>
        </authorList>
    </citation>
    <scope>NUCLEOTIDE SEQUENCE</scope>
    <source>
        <strain evidence="2">NRRL 6426</strain>
    </source>
</reference>
<dbReference type="OrthoDB" id="2103031at2759"/>
<feature type="compositionally biased region" description="Basic and acidic residues" evidence="1">
    <location>
        <begin position="93"/>
        <end position="102"/>
    </location>
</feature>
<dbReference type="AlphaFoldDB" id="A0A9P5RX66"/>
<feature type="compositionally biased region" description="Polar residues" evidence="1">
    <location>
        <begin position="24"/>
        <end position="43"/>
    </location>
</feature>
<feature type="compositionally biased region" description="Pro residues" evidence="1">
    <location>
        <begin position="74"/>
        <end position="86"/>
    </location>
</feature>
<feature type="compositionally biased region" description="Low complexity" evidence="1">
    <location>
        <begin position="44"/>
        <end position="73"/>
    </location>
</feature>
<name>A0A9P5RX66_9FUNG</name>
<evidence type="ECO:0000313" key="2">
    <source>
        <dbReference type="EMBL" id="KAF9148107.1"/>
    </source>
</evidence>
<keyword evidence="3" id="KW-1185">Reference proteome</keyword>
<protein>
    <submittedName>
        <fullName evidence="2">Uncharacterized protein</fullName>
    </submittedName>
</protein>
<feature type="compositionally biased region" description="Polar residues" evidence="1">
    <location>
        <begin position="1"/>
        <end position="13"/>
    </location>
</feature>
<comment type="caution">
    <text evidence="2">The sequence shown here is derived from an EMBL/GenBank/DDBJ whole genome shotgun (WGS) entry which is preliminary data.</text>
</comment>
<proteinExistence type="predicted"/>
<evidence type="ECO:0000313" key="3">
    <source>
        <dbReference type="Proteomes" id="UP000748756"/>
    </source>
</evidence>